<gene>
    <name evidence="3" type="ORF">H8693_09910</name>
</gene>
<keyword evidence="2" id="KW-0732">Signal</keyword>
<dbReference type="PANTHER" id="PTHR35902">
    <property type="entry name" value="S-LAYER DOMAIN-LIKE PROTEIN-RELATED"/>
    <property type="match status" value="1"/>
</dbReference>
<dbReference type="Gene3D" id="2.60.40.10">
    <property type="entry name" value="Immunoglobulins"/>
    <property type="match status" value="1"/>
</dbReference>
<protein>
    <submittedName>
        <fullName evidence="3">Uncharacterized protein</fullName>
    </submittedName>
</protein>
<organism evidence="3 4">
    <name type="scientific">Guopingia tenuis</name>
    <dbReference type="NCBI Taxonomy" id="2763656"/>
    <lineage>
        <taxon>Bacteria</taxon>
        <taxon>Bacillati</taxon>
        <taxon>Bacillota</taxon>
        <taxon>Clostridia</taxon>
        <taxon>Christensenellales</taxon>
        <taxon>Christensenellaceae</taxon>
        <taxon>Guopingia</taxon>
    </lineage>
</organism>
<keyword evidence="4" id="KW-1185">Reference proteome</keyword>
<feature type="chain" id="PRO_5037113337" evidence="2">
    <location>
        <begin position="26"/>
        <end position="479"/>
    </location>
</feature>
<evidence type="ECO:0000313" key="4">
    <source>
        <dbReference type="Proteomes" id="UP000617951"/>
    </source>
</evidence>
<proteinExistence type="predicted"/>
<name>A0A926HWQ6_9FIRM</name>
<feature type="signal peptide" evidence="2">
    <location>
        <begin position="1"/>
        <end position="25"/>
    </location>
</feature>
<reference evidence="3" key="1">
    <citation type="submission" date="2020-08" db="EMBL/GenBank/DDBJ databases">
        <title>Genome public.</title>
        <authorList>
            <person name="Liu C."/>
            <person name="Sun Q."/>
        </authorList>
    </citation>
    <scope>NUCLEOTIDE SEQUENCE</scope>
    <source>
        <strain evidence="3">NSJ-63</strain>
    </source>
</reference>
<evidence type="ECO:0000256" key="2">
    <source>
        <dbReference type="SAM" id="SignalP"/>
    </source>
</evidence>
<dbReference type="EMBL" id="JACRSS010000006">
    <property type="protein sequence ID" value="MBC8539239.1"/>
    <property type="molecule type" value="Genomic_DNA"/>
</dbReference>
<dbReference type="InterPro" id="IPR013783">
    <property type="entry name" value="Ig-like_fold"/>
</dbReference>
<dbReference type="AlphaFoldDB" id="A0A926HWQ6"/>
<dbReference type="Proteomes" id="UP000617951">
    <property type="component" value="Unassembled WGS sequence"/>
</dbReference>
<dbReference type="PANTHER" id="PTHR35902:SF6">
    <property type="entry name" value="CONSERVED WITHIN P. AEROPHILUM"/>
    <property type="match status" value="1"/>
</dbReference>
<keyword evidence="1" id="KW-0812">Transmembrane</keyword>
<dbReference type="RefSeq" id="WP_249280842.1">
    <property type="nucleotide sequence ID" value="NZ_JACRSS010000006.1"/>
</dbReference>
<evidence type="ECO:0000256" key="1">
    <source>
        <dbReference type="SAM" id="Phobius"/>
    </source>
</evidence>
<evidence type="ECO:0000313" key="3">
    <source>
        <dbReference type="EMBL" id="MBC8539239.1"/>
    </source>
</evidence>
<feature type="transmembrane region" description="Helical" evidence="1">
    <location>
        <begin position="447"/>
        <end position="467"/>
    </location>
</feature>
<keyword evidence="1" id="KW-0472">Membrane</keyword>
<keyword evidence="1" id="KW-1133">Transmembrane helix</keyword>
<sequence length="479" mass="51147">MSRNKRWLAWFLAAVLCLAPMGAWAEDGEEVPPAEMPEAGSFAIDTTHVYAGMDRAYQSGYTPTVKNGTASVVLPLLAENIQGNSITVTPNLGDPATAPFVFRNYQKVFTLAEHPVSGGGKAACYLVQFDFTLQKERMNGVYPVVLEVQAKDSAGNAVLQSFTAYVTVSDGKSAADAADVPADAPATEKPTSQPIIVVEKSVANPSPVQAGGEFSLAVTLRNTNKQKLVQNMTVAVTCDNPSLTLLNDSSTIYIDKIAKGGAKELELRYRIDPSEAMGKANITLTMAYDNSDAATLNSVGVVTVDIAQPLRVSVSMPQIPSEVNAGDTLALAFQVMNLGRGKVYNVRLEISAPGFIPDKAAFIGNMEPGSDGTADVNVFIGTRDMSEGSTETEKYGMTSGAITLKYEDENGQEYQEEFPISTNILEPFIPAATEPETPEETKTPSQWWIFVAAGAAVIAGAAAFLIVRKKRRGKGHDEV</sequence>
<accession>A0A926HWQ6</accession>
<comment type="caution">
    <text evidence="3">The sequence shown here is derived from an EMBL/GenBank/DDBJ whole genome shotgun (WGS) entry which is preliminary data.</text>
</comment>